<dbReference type="RefSeq" id="WP_151844865.1">
    <property type="nucleotide sequence ID" value="NZ_WBZJ01000004.1"/>
</dbReference>
<evidence type="ECO:0000313" key="2">
    <source>
        <dbReference type="Proteomes" id="UP000436181"/>
    </source>
</evidence>
<reference evidence="1 2" key="1">
    <citation type="submission" date="2019-10" db="EMBL/GenBank/DDBJ databases">
        <title>Corynebacterium sp novel species isolated from the respiratory tract of Marmot.</title>
        <authorList>
            <person name="Zhang G."/>
        </authorList>
    </citation>
    <scope>NUCLEOTIDE SEQUENCE [LARGE SCALE GENOMIC DNA]</scope>
    <source>
        <strain evidence="1 2">336</strain>
    </source>
</reference>
<accession>A0ABQ6VCD8</accession>
<dbReference type="EMBL" id="WBZJ01000004">
    <property type="protein sequence ID" value="KAB3519229.1"/>
    <property type="molecule type" value="Genomic_DNA"/>
</dbReference>
<name>A0ABQ6VCD8_9CORY</name>
<comment type="caution">
    <text evidence="1">The sequence shown here is derived from an EMBL/GenBank/DDBJ whole genome shotgun (WGS) entry which is preliminary data.</text>
</comment>
<dbReference type="Proteomes" id="UP000436181">
    <property type="component" value="Unassembled WGS sequence"/>
</dbReference>
<organism evidence="1 2">
    <name type="scientific">Corynebacterium zhongnanshanii</name>
    <dbReference type="NCBI Taxonomy" id="2768834"/>
    <lineage>
        <taxon>Bacteria</taxon>
        <taxon>Bacillati</taxon>
        <taxon>Actinomycetota</taxon>
        <taxon>Actinomycetes</taxon>
        <taxon>Mycobacteriales</taxon>
        <taxon>Corynebacteriaceae</taxon>
        <taxon>Corynebacterium</taxon>
    </lineage>
</organism>
<gene>
    <name evidence="1" type="ORF">F8377_09575</name>
</gene>
<sequence>MTDSTSTSGQVASMSTTSTSVDPVMIACVVNGTWAIWQVETDPDVQVGDFSGAWIIGQEGIQGFAADADWIEGRDDPLTMLKTVIRYPVLPVDPATRVALESAGFKDEEIIDWAAVQDNAHRWFDRARKDFSEEFPGKKQPPWGTPPVWEEAEVAPIPGLEGHAGVAARSALAYARALRGWIREWNAFDKVRVRRLGPTMTRYSELSGLPFTAPVS</sequence>
<evidence type="ECO:0000313" key="1">
    <source>
        <dbReference type="EMBL" id="KAB3519229.1"/>
    </source>
</evidence>
<protein>
    <submittedName>
        <fullName evidence="1">N-acetylglucosamine-6-phosphate deacetylase</fullName>
    </submittedName>
</protein>
<keyword evidence="2" id="KW-1185">Reference proteome</keyword>
<proteinExistence type="predicted"/>